<feature type="compositionally biased region" description="Basic and acidic residues" evidence="1">
    <location>
        <begin position="235"/>
        <end position="250"/>
    </location>
</feature>
<feature type="region of interest" description="Disordered" evidence="1">
    <location>
        <begin position="161"/>
        <end position="186"/>
    </location>
</feature>
<organism evidence="3 4">
    <name type="scientific">Adineta steineri</name>
    <dbReference type="NCBI Taxonomy" id="433720"/>
    <lineage>
        <taxon>Eukaryota</taxon>
        <taxon>Metazoa</taxon>
        <taxon>Spiralia</taxon>
        <taxon>Gnathifera</taxon>
        <taxon>Rotifera</taxon>
        <taxon>Eurotatoria</taxon>
        <taxon>Bdelloidea</taxon>
        <taxon>Adinetida</taxon>
        <taxon>Adinetidae</taxon>
        <taxon>Adineta</taxon>
    </lineage>
</organism>
<feature type="region of interest" description="Disordered" evidence="1">
    <location>
        <begin position="285"/>
        <end position="449"/>
    </location>
</feature>
<feature type="compositionally biased region" description="Low complexity" evidence="1">
    <location>
        <begin position="331"/>
        <end position="340"/>
    </location>
</feature>
<evidence type="ECO:0000313" key="3">
    <source>
        <dbReference type="EMBL" id="CAF3801982.1"/>
    </source>
</evidence>
<dbReference type="EMBL" id="CAJNOE010000919">
    <property type="protein sequence ID" value="CAF1358514.1"/>
    <property type="molecule type" value="Genomic_DNA"/>
</dbReference>
<evidence type="ECO:0000313" key="4">
    <source>
        <dbReference type="Proteomes" id="UP000663868"/>
    </source>
</evidence>
<dbReference type="EMBL" id="CAJOBB010001061">
    <property type="protein sequence ID" value="CAF3801982.1"/>
    <property type="molecule type" value="Genomic_DNA"/>
</dbReference>
<dbReference type="AlphaFoldDB" id="A0A819BQ71"/>
<feature type="compositionally biased region" description="Polar residues" evidence="1">
    <location>
        <begin position="1"/>
        <end position="13"/>
    </location>
</feature>
<sequence length="557" mass="64475">MATAAASTFSSYDRSLPSSSINSDSSAFSSQNHGFFTNNSNSSVSRIGHSLDDMDILSLKRQYANLELLEQSTLSNSAEDLSQLDRMSHPFEIFGQDQNDMDDYDIPYDEGADFDYFISIQERLKKANQEFQQDQTPIELNHHQRVSFDAIVKAVNIDQDPTDKSSVESAIQGSSLSSDLTNSRNEDKAQEYTIPLNDTLPKEGPTLLEQIKALQFNNPSSTDERWATAANNDNLETREDDKSASSKKTIETNNEIEDITDPISTRKSMIVSVNGQFALQDEDDYTAKKSHSTTNNKILFLPTPPTEPKQKQDKPSRPFSIRPKSSDNIKRTNNNNSNRASTDKKNNTEPTIRQRPKSAGALKSTEKSSSGVDFDELLRKGAEKKRAELREERRKKEEDEEKRKKELAKAKESYERWLEDKNSERKRINTEKRLEKEEEETRQIEQDKELNELREKKFKEWVNRKNHEVILANEFKKLMANEDEIANRGSSSSINNGNKNDDHRAFRRWLRQKYEQSLEEKRRIRLETKQRRRRERRSLKRYQLQQDIQLAKSYGYS</sequence>
<evidence type="ECO:0000313" key="2">
    <source>
        <dbReference type="EMBL" id="CAF1358514.1"/>
    </source>
</evidence>
<name>A0A819BQ71_9BILA</name>
<feature type="compositionally biased region" description="Basic and acidic residues" evidence="1">
    <location>
        <begin position="376"/>
        <end position="449"/>
    </location>
</feature>
<dbReference type="Proteomes" id="UP000663860">
    <property type="component" value="Unassembled WGS sequence"/>
</dbReference>
<dbReference type="Proteomes" id="UP000663868">
    <property type="component" value="Unassembled WGS sequence"/>
</dbReference>
<feature type="region of interest" description="Disordered" evidence="1">
    <location>
        <begin position="1"/>
        <end position="28"/>
    </location>
</feature>
<proteinExistence type="predicted"/>
<feature type="region of interest" description="Disordered" evidence="1">
    <location>
        <begin position="230"/>
        <end position="257"/>
    </location>
</feature>
<comment type="caution">
    <text evidence="3">The sequence shown here is derived from an EMBL/GenBank/DDBJ whole genome shotgun (WGS) entry which is preliminary data.</text>
</comment>
<accession>A0A819BQ71</accession>
<gene>
    <name evidence="2" type="ORF">IZO911_LOCUS37178</name>
    <name evidence="3" type="ORF">KXQ929_LOCUS17097</name>
</gene>
<evidence type="ECO:0000256" key="1">
    <source>
        <dbReference type="SAM" id="MobiDB-lite"/>
    </source>
</evidence>
<feature type="compositionally biased region" description="Low complexity" evidence="1">
    <location>
        <begin position="15"/>
        <end position="28"/>
    </location>
</feature>
<feature type="compositionally biased region" description="Polar residues" evidence="1">
    <location>
        <begin position="167"/>
        <end position="183"/>
    </location>
</feature>
<protein>
    <submittedName>
        <fullName evidence="3">Uncharacterized protein</fullName>
    </submittedName>
</protein>
<reference evidence="3" key="1">
    <citation type="submission" date="2021-02" db="EMBL/GenBank/DDBJ databases">
        <authorList>
            <person name="Nowell W R."/>
        </authorList>
    </citation>
    <scope>NUCLEOTIDE SEQUENCE</scope>
</reference>